<dbReference type="GO" id="GO:0005975">
    <property type="term" value="P:carbohydrate metabolic process"/>
    <property type="evidence" value="ECO:0007669"/>
    <property type="project" value="InterPro"/>
</dbReference>
<dbReference type="RefSeq" id="WP_119480927.1">
    <property type="nucleotide sequence ID" value="NZ_QXTG01000001.1"/>
</dbReference>
<dbReference type="InterPro" id="IPR036249">
    <property type="entry name" value="Thioredoxin-like_sf"/>
</dbReference>
<dbReference type="OrthoDB" id="9762614at2"/>
<dbReference type="Proteomes" id="UP000265742">
    <property type="component" value="Unassembled WGS sequence"/>
</dbReference>
<accession>A0A3A1U0X2</accession>
<sequence>MAERLRDAVSPYLRSHADNPVDWYPWGDAAFAAARERDVPVVVSIGYATCHWCHVMARETFSDPDVAAVMDAGFVSIKVDREEHPEVDAACLAAAGAFTPNLGWPLNVFMTPEGRVFHAGTYSPPRPVPGHPSFRQVLDAVREAWTDRRGEVEASAAGLAAALAQAVAAEPAASPVTAEGLERAVDELAGYEDRQHGGFGGAPKFPVAPLLLALLAVGRSPLVDAAVRDRARGVAERALAGMRDSALRDPVEGGFFRYAVRRDWTEPHYERMLTDNALLLRAYAEIGDRETAAGVVRFLEGVLRQPDGTFGSAQDSESDVDGRRSEGGYYALDAAARAAQPPPAVDAKVLTGWNGLAIGALAAAGDRLGEPSWIALAVEAAEALLAANRRDGRLLRASLDGRPSTAVATLEDHGDLADGLLELALAAGRPDLGVVARELVDACLHDGRFRAPEGDPVLAALGIAGGSDVSEGAAPSGPTAIASAAWRLHLLTADPAYREAAAATAGPLAAAGLDRPIGYGAALGLGIAMAEPIRQVVVVGEPGPLADAAHRLPSSVFVRVDDATAAAFADAGFELLEGRASTRGAATAYVCRDFVCRLPVTDPADLDA</sequence>
<dbReference type="Pfam" id="PF03190">
    <property type="entry name" value="Thioredox_DsbH"/>
    <property type="match status" value="1"/>
</dbReference>
<reference evidence="3" key="1">
    <citation type="submission" date="2018-09" db="EMBL/GenBank/DDBJ databases">
        <authorList>
            <person name="Kim I."/>
        </authorList>
    </citation>
    <scope>NUCLEOTIDE SEQUENCE [LARGE SCALE GENOMIC DNA]</scope>
    <source>
        <strain evidence="3">DD4a</strain>
    </source>
</reference>
<gene>
    <name evidence="2" type="ORF">D1781_03870</name>
</gene>
<keyword evidence="3" id="KW-1185">Reference proteome</keyword>
<protein>
    <submittedName>
        <fullName evidence="2">Thioredoxin domain-containing protein</fullName>
    </submittedName>
</protein>
<dbReference type="SUPFAM" id="SSF48208">
    <property type="entry name" value="Six-hairpin glycosidases"/>
    <property type="match status" value="1"/>
</dbReference>
<dbReference type="EMBL" id="QXTG01000001">
    <property type="protein sequence ID" value="RIX30565.1"/>
    <property type="molecule type" value="Genomic_DNA"/>
</dbReference>
<evidence type="ECO:0000313" key="3">
    <source>
        <dbReference type="Proteomes" id="UP000265742"/>
    </source>
</evidence>
<dbReference type="InterPro" id="IPR024705">
    <property type="entry name" value="Ssp411"/>
</dbReference>
<name>A0A3A1U0X2_9MICO</name>
<dbReference type="CDD" id="cd02955">
    <property type="entry name" value="SSP411"/>
    <property type="match status" value="1"/>
</dbReference>
<feature type="domain" description="Spermatogenesis-associated protein 20-like TRX" evidence="1">
    <location>
        <begin position="3"/>
        <end position="163"/>
    </location>
</feature>
<organism evidence="2 3">
    <name type="scientific">Amnibacterium setariae</name>
    <dbReference type="NCBI Taxonomy" id="2306585"/>
    <lineage>
        <taxon>Bacteria</taxon>
        <taxon>Bacillati</taxon>
        <taxon>Actinomycetota</taxon>
        <taxon>Actinomycetes</taxon>
        <taxon>Micrococcales</taxon>
        <taxon>Microbacteriaceae</taxon>
        <taxon>Amnibacterium</taxon>
    </lineage>
</organism>
<dbReference type="PANTHER" id="PTHR42899">
    <property type="entry name" value="SPERMATOGENESIS-ASSOCIATED PROTEIN 20"/>
    <property type="match status" value="1"/>
</dbReference>
<proteinExistence type="predicted"/>
<dbReference type="PIRSF" id="PIRSF006402">
    <property type="entry name" value="UCP006402_thioredoxin"/>
    <property type="match status" value="1"/>
</dbReference>
<dbReference type="Gene3D" id="3.40.30.10">
    <property type="entry name" value="Glutaredoxin"/>
    <property type="match status" value="1"/>
</dbReference>
<comment type="caution">
    <text evidence="2">The sequence shown here is derived from an EMBL/GenBank/DDBJ whole genome shotgun (WGS) entry which is preliminary data.</text>
</comment>
<dbReference type="AlphaFoldDB" id="A0A3A1U0X2"/>
<dbReference type="InterPro" id="IPR008928">
    <property type="entry name" value="6-hairpin_glycosidase_sf"/>
</dbReference>
<dbReference type="InterPro" id="IPR004879">
    <property type="entry name" value="Ssp411-like_TRX"/>
</dbReference>
<evidence type="ECO:0000313" key="2">
    <source>
        <dbReference type="EMBL" id="RIX30565.1"/>
    </source>
</evidence>
<evidence type="ECO:0000259" key="1">
    <source>
        <dbReference type="Pfam" id="PF03190"/>
    </source>
</evidence>
<dbReference type="PANTHER" id="PTHR42899:SF1">
    <property type="entry name" value="SPERMATOGENESIS-ASSOCIATED PROTEIN 20"/>
    <property type="match status" value="1"/>
</dbReference>
<dbReference type="SUPFAM" id="SSF52833">
    <property type="entry name" value="Thioredoxin-like"/>
    <property type="match status" value="1"/>
</dbReference>